<comment type="caution">
    <text evidence="1">The sequence shown here is derived from an EMBL/GenBank/DDBJ whole genome shotgun (WGS) entry which is preliminary data.</text>
</comment>
<name>A0A2W2ASE0_9HYPH</name>
<reference evidence="2" key="1">
    <citation type="submission" date="2018-06" db="EMBL/GenBank/DDBJ databases">
        <title>Aestuariibacter litoralis strain KCTC 52945T.</title>
        <authorList>
            <person name="Li X."/>
            <person name="Salam N."/>
            <person name="Li J.-L."/>
            <person name="Chen Y.-M."/>
            <person name="Yang Z.-W."/>
            <person name="Zhang L.-Y."/>
            <person name="Han M.-X."/>
            <person name="Xiao M."/>
            <person name="Li W.-J."/>
        </authorList>
    </citation>
    <scope>NUCLEOTIDE SEQUENCE [LARGE SCALE GENOMIC DNA]</scope>
    <source>
        <strain evidence="2">KCTC 52945</strain>
    </source>
</reference>
<dbReference type="InterPro" id="IPR021322">
    <property type="entry name" value="DUF2924"/>
</dbReference>
<dbReference type="EMBL" id="QKVK01000002">
    <property type="protein sequence ID" value="PZF78245.1"/>
    <property type="molecule type" value="Genomic_DNA"/>
</dbReference>
<accession>A0A2W2ASE0</accession>
<gene>
    <name evidence="1" type="ORF">DK847_06930</name>
</gene>
<protein>
    <submittedName>
        <fullName evidence="1">DUF2924 domain-containing protein</fullName>
    </submittedName>
</protein>
<dbReference type="Pfam" id="PF11149">
    <property type="entry name" value="DUF2924"/>
    <property type="match status" value="1"/>
</dbReference>
<dbReference type="AlphaFoldDB" id="A0A2W2ASE0"/>
<organism evidence="1 2">
    <name type="scientific">Aestuariivirga litoralis</name>
    <dbReference type="NCBI Taxonomy" id="2650924"/>
    <lineage>
        <taxon>Bacteria</taxon>
        <taxon>Pseudomonadati</taxon>
        <taxon>Pseudomonadota</taxon>
        <taxon>Alphaproteobacteria</taxon>
        <taxon>Hyphomicrobiales</taxon>
        <taxon>Aestuariivirgaceae</taxon>
        <taxon>Aestuariivirga</taxon>
    </lineage>
</organism>
<proteinExistence type="predicted"/>
<evidence type="ECO:0000313" key="2">
    <source>
        <dbReference type="Proteomes" id="UP000248795"/>
    </source>
</evidence>
<sequence>MQTATKPKPQGLPRPGEDAATDGAVLAQLAAMQKLSVNELKAKWEALFGTPAPNNARAFLELRIGYRIQELTYGGLTRETRRVLDLLADEVEGKISRKNMVADPRNPVVGTRLVREWDGAEHTVTVLRDGYDWQGRKFRSLSAVAKAITGTNWNGFRFFGMREKKRENRA</sequence>
<keyword evidence="2" id="KW-1185">Reference proteome</keyword>
<evidence type="ECO:0000313" key="1">
    <source>
        <dbReference type="EMBL" id="PZF78245.1"/>
    </source>
</evidence>
<dbReference type="Proteomes" id="UP000248795">
    <property type="component" value="Unassembled WGS sequence"/>
</dbReference>